<comment type="caution">
    <text evidence="2">The sequence shown here is derived from an EMBL/GenBank/DDBJ whole genome shotgun (WGS) entry which is preliminary data.</text>
</comment>
<gene>
    <name evidence="2" type="ORF">LOD99_6937</name>
</gene>
<dbReference type="InterPro" id="IPR051133">
    <property type="entry name" value="Adapter_Engulfment-Domain"/>
</dbReference>
<sequence length="410" mass="46401">MSIRKFLVDLTSSKPRNTDYSVIHSSIPITTTPEKSTREKIVELFNQYSQYESVYDARYIGSHKIHDPRDTQLVHLAIDLVRDGKRSLGGKKRQVELRMKLGNGISVFDDGGSALKLRFPVYKLVYASKAPDNKKVFVFICNVSSEEKKCYRLYAFKSDEKTADRVITTLKEMYFVVHKIHRAKKRKKRELERRKAETQPPEIQMPESQSEQQRPLSAYLSEHALDEHQVIFPTTFGASATHVTAELDSMIEELSMETKSLETATPQAPLNPFVTPEMSSFNFDDNFHEIMPFSEETKANNRVSFYDSFSYNSVDIVPSVEPTDSGATPTIDDEFISIAKRNVAGGSNSGSRSNSFTKLFQKERTSSYTKLESIFAPLSPEQTGTKELTVANPFSELTSPKEKIPTPNTS</sequence>
<evidence type="ECO:0000256" key="1">
    <source>
        <dbReference type="SAM" id="MobiDB-lite"/>
    </source>
</evidence>
<dbReference type="Gene3D" id="2.30.29.30">
    <property type="entry name" value="Pleckstrin-homology domain (PH domain)/Phosphotyrosine-binding domain (PTB)"/>
    <property type="match status" value="1"/>
</dbReference>
<dbReference type="PANTHER" id="PTHR11232">
    <property type="entry name" value="PHOSPHOTYROSINE INTERACTION DOMAIN-CONTAINING FAMILY MEMBER"/>
    <property type="match status" value="1"/>
</dbReference>
<organism evidence="2 3">
    <name type="scientific">Oopsacas minuta</name>
    <dbReference type="NCBI Taxonomy" id="111878"/>
    <lineage>
        <taxon>Eukaryota</taxon>
        <taxon>Metazoa</taxon>
        <taxon>Porifera</taxon>
        <taxon>Hexactinellida</taxon>
        <taxon>Hexasterophora</taxon>
        <taxon>Lyssacinosida</taxon>
        <taxon>Leucopsacidae</taxon>
        <taxon>Oopsacas</taxon>
    </lineage>
</organism>
<evidence type="ECO:0000313" key="2">
    <source>
        <dbReference type="EMBL" id="KAI6648863.1"/>
    </source>
</evidence>
<dbReference type="EMBL" id="JAKMXF010000324">
    <property type="protein sequence ID" value="KAI6648863.1"/>
    <property type="molecule type" value="Genomic_DNA"/>
</dbReference>
<feature type="region of interest" description="Disordered" evidence="1">
    <location>
        <begin position="186"/>
        <end position="215"/>
    </location>
</feature>
<accession>A0AAV7JJK8</accession>
<name>A0AAV7JJK8_9METZ</name>
<evidence type="ECO:0008006" key="4">
    <source>
        <dbReference type="Google" id="ProtNLM"/>
    </source>
</evidence>
<dbReference type="Proteomes" id="UP001165289">
    <property type="component" value="Unassembled WGS sequence"/>
</dbReference>
<protein>
    <recommendedName>
        <fullName evidence="4">PID domain-containing protein</fullName>
    </recommendedName>
</protein>
<dbReference type="PANTHER" id="PTHR11232:SF45">
    <property type="entry name" value="GENE 7694-RELATED"/>
    <property type="match status" value="1"/>
</dbReference>
<evidence type="ECO:0000313" key="3">
    <source>
        <dbReference type="Proteomes" id="UP001165289"/>
    </source>
</evidence>
<dbReference type="InterPro" id="IPR011993">
    <property type="entry name" value="PH-like_dom_sf"/>
</dbReference>
<feature type="region of interest" description="Disordered" evidence="1">
    <location>
        <begin position="379"/>
        <end position="410"/>
    </location>
</feature>
<proteinExistence type="predicted"/>
<keyword evidence="3" id="KW-1185">Reference proteome</keyword>
<feature type="compositionally biased region" description="Polar residues" evidence="1">
    <location>
        <begin position="206"/>
        <end position="215"/>
    </location>
</feature>
<reference evidence="2 3" key="1">
    <citation type="journal article" date="2023" name="BMC Biol.">
        <title>The compact genome of the sponge Oopsacas minuta (Hexactinellida) is lacking key metazoan core genes.</title>
        <authorList>
            <person name="Santini S."/>
            <person name="Schenkelaars Q."/>
            <person name="Jourda C."/>
            <person name="Duchesne M."/>
            <person name="Belahbib H."/>
            <person name="Rocher C."/>
            <person name="Selva M."/>
            <person name="Riesgo A."/>
            <person name="Vervoort M."/>
            <person name="Leys S.P."/>
            <person name="Kodjabachian L."/>
            <person name="Le Bivic A."/>
            <person name="Borchiellini C."/>
            <person name="Claverie J.M."/>
            <person name="Renard E."/>
        </authorList>
    </citation>
    <scope>NUCLEOTIDE SEQUENCE [LARGE SCALE GENOMIC DNA]</scope>
    <source>
        <strain evidence="2">SPO-2</strain>
    </source>
</reference>
<dbReference type="AlphaFoldDB" id="A0AAV7JJK8"/>
<dbReference type="CDD" id="cd00934">
    <property type="entry name" value="PTB"/>
    <property type="match status" value="1"/>
</dbReference>
<dbReference type="SUPFAM" id="SSF50729">
    <property type="entry name" value="PH domain-like"/>
    <property type="match status" value="1"/>
</dbReference>